<dbReference type="InterPro" id="IPR006059">
    <property type="entry name" value="SBP"/>
</dbReference>
<dbReference type="SUPFAM" id="SSF53850">
    <property type="entry name" value="Periplasmic binding protein-like II"/>
    <property type="match status" value="1"/>
</dbReference>
<evidence type="ECO:0000313" key="5">
    <source>
        <dbReference type="Proteomes" id="UP000192903"/>
    </source>
</evidence>
<gene>
    <name evidence="4" type="ORF">SAMN02982989_5928</name>
</gene>
<dbReference type="PANTHER" id="PTHR30006">
    <property type="entry name" value="THIAMINE-BINDING PERIPLASMIC PROTEIN-RELATED"/>
    <property type="match status" value="1"/>
</dbReference>
<name>A0A1X7DVF4_9HYPH</name>
<dbReference type="Proteomes" id="UP000192903">
    <property type="component" value="Unassembled WGS sequence"/>
</dbReference>
<dbReference type="STRING" id="464029.SAMN02982989_5928"/>
<keyword evidence="1 3" id="KW-0732">Signal</keyword>
<dbReference type="OrthoDB" id="8673316at2"/>
<keyword evidence="5" id="KW-1185">Reference proteome</keyword>
<dbReference type="EMBL" id="FXAF01000003">
    <property type="protein sequence ID" value="SMF22221.1"/>
    <property type="molecule type" value="Genomic_DNA"/>
</dbReference>
<evidence type="ECO:0000313" key="4">
    <source>
        <dbReference type="EMBL" id="SMF22221.1"/>
    </source>
</evidence>
<organism evidence="4 5">
    <name type="scientific">Xaviernesmea oryzae</name>
    <dbReference type="NCBI Taxonomy" id="464029"/>
    <lineage>
        <taxon>Bacteria</taxon>
        <taxon>Pseudomonadati</taxon>
        <taxon>Pseudomonadota</taxon>
        <taxon>Alphaproteobacteria</taxon>
        <taxon>Hyphomicrobiales</taxon>
        <taxon>Rhizobiaceae</taxon>
        <taxon>Rhizobium/Agrobacterium group</taxon>
        <taxon>Xaviernesmea</taxon>
    </lineage>
</organism>
<accession>A0A1X7DVF4</accession>
<evidence type="ECO:0000256" key="1">
    <source>
        <dbReference type="ARBA" id="ARBA00022729"/>
    </source>
</evidence>
<reference evidence="5" key="1">
    <citation type="submission" date="2017-04" db="EMBL/GenBank/DDBJ databases">
        <authorList>
            <person name="Varghese N."/>
            <person name="Submissions S."/>
        </authorList>
    </citation>
    <scope>NUCLEOTIDE SEQUENCE [LARGE SCALE GENOMIC DNA]</scope>
    <source>
        <strain evidence="5">B4P</strain>
    </source>
</reference>
<dbReference type="RefSeq" id="WP_159457619.1">
    <property type="nucleotide sequence ID" value="NZ_FXAF01000003.1"/>
</dbReference>
<dbReference type="Gene3D" id="3.40.190.10">
    <property type="entry name" value="Periplasmic binding protein-like II"/>
    <property type="match status" value="2"/>
</dbReference>
<feature type="signal peptide" evidence="3">
    <location>
        <begin position="1"/>
        <end position="27"/>
    </location>
</feature>
<evidence type="ECO:0000256" key="3">
    <source>
        <dbReference type="SAM" id="SignalP"/>
    </source>
</evidence>
<sequence length="366" mass="39736">MKSLIRAMAIALAALAPIATSSTKAQDAPPTTLEEAGGMEALIAKAKAEGGVLLYGAPSADKITLWVKAFQDKYGIPVQYYRAPTNPLYQRFVQEAQVGRVQADLISVSDLNVLKDAVSKKLVTGYTPSRADDFVPETVIPGMAYPLYITVEAIGWNTRVVPEDLQKKFQEDPYEALLDPRLQGKIALVTVTAGGPQIAANANRAINLKDKYGWPYLEKLADQKPAVLPSTTAMLDAVIAGDYWASPDANPSVFGPKAVDGAPIAFATPEVASATQFNLSIANNAPHPYAARLFMEWATSKEAQEALAVITESDVGLKTWTDNRKSKEMPWYRPARTLWYGAADLPEVQGAELKAFYAKWQGLFGR</sequence>
<dbReference type="AlphaFoldDB" id="A0A1X7DVF4"/>
<proteinExistence type="predicted"/>
<protein>
    <submittedName>
        <fullName evidence="4">Iron(III) transport system substrate-binding protein</fullName>
    </submittedName>
</protein>
<feature type="chain" id="PRO_5012372048" evidence="3">
    <location>
        <begin position="28"/>
        <end position="366"/>
    </location>
</feature>
<keyword evidence="2" id="KW-0574">Periplasm</keyword>
<evidence type="ECO:0000256" key="2">
    <source>
        <dbReference type="ARBA" id="ARBA00022764"/>
    </source>
</evidence>
<dbReference type="Pfam" id="PF01547">
    <property type="entry name" value="SBP_bac_1"/>
    <property type="match status" value="1"/>
</dbReference>